<dbReference type="RefSeq" id="WP_179747710.1">
    <property type="nucleotide sequence ID" value="NZ_JACCBU010000001.1"/>
</dbReference>
<sequence>MTQDQVHRGRTLRPGQRAELWIAEPAAGRVQRIAQYTDLLIEAPNWLAADRLVVNGDGRLWSVDVGSGALSPIPFDGLPPINNDHVPHPDGTTILLSANDGQLYRAPLAGGPATKITDDPETAHYLHGVSPDGSELAYVELPRGQFGVPGRLAVLPVTGGERRLIDVGDGHCDGPEYSPDGDWILINSESFTDAPGHAQLARIRTDGTEFERLLRSERVDWFPHLAPRGDLACYLSFPAGTLGHPADQPVELRVVRTPDWDVPIMDLALFGGQGTINVNSWAPDGERFAFVAYPLAAEPASQGVVVRA</sequence>
<evidence type="ECO:0000313" key="1">
    <source>
        <dbReference type="EMBL" id="NYE68836.1"/>
    </source>
</evidence>
<keyword evidence="2" id="KW-1185">Reference proteome</keyword>
<dbReference type="AlphaFoldDB" id="A0A7Y9LAL4"/>
<proteinExistence type="predicted"/>
<organism evidence="1 2">
    <name type="scientific">Microlunatus parietis</name>
    <dbReference type="NCBI Taxonomy" id="682979"/>
    <lineage>
        <taxon>Bacteria</taxon>
        <taxon>Bacillati</taxon>
        <taxon>Actinomycetota</taxon>
        <taxon>Actinomycetes</taxon>
        <taxon>Propionibacteriales</taxon>
        <taxon>Propionibacteriaceae</taxon>
        <taxon>Microlunatus</taxon>
    </lineage>
</organism>
<gene>
    <name evidence="1" type="ORF">BKA15_000165</name>
</gene>
<evidence type="ECO:0000313" key="2">
    <source>
        <dbReference type="Proteomes" id="UP000569914"/>
    </source>
</evidence>
<dbReference type="SUPFAM" id="SSF69304">
    <property type="entry name" value="Tricorn protease N-terminal domain"/>
    <property type="match status" value="1"/>
</dbReference>
<name>A0A7Y9LAL4_9ACTN</name>
<dbReference type="Gene3D" id="2.120.10.30">
    <property type="entry name" value="TolB, C-terminal domain"/>
    <property type="match status" value="1"/>
</dbReference>
<dbReference type="InterPro" id="IPR011042">
    <property type="entry name" value="6-blade_b-propeller_TolB-like"/>
</dbReference>
<dbReference type="Proteomes" id="UP000569914">
    <property type="component" value="Unassembled WGS sequence"/>
</dbReference>
<protein>
    <submittedName>
        <fullName evidence="1">Tol biopolymer transport system component</fullName>
    </submittedName>
</protein>
<comment type="caution">
    <text evidence="1">The sequence shown here is derived from an EMBL/GenBank/DDBJ whole genome shotgun (WGS) entry which is preliminary data.</text>
</comment>
<dbReference type="EMBL" id="JACCBU010000001">
    <property type="protein sequence ID" value="NYE68836.1"/>
    <property type="molecule type" value="Genomic_DNA"/>
</dbReference>
<accession>A0A7Y9LAL4</accession>
<reference evidence="1 2" key="1">
    <citation type="submission" date="2020-07" db="EMBL/GenBank/DDBJ databases">
        <title>Sequencing the genomes of 1000 actinobacteria strains.</title>
        <authorList>
            <person name="Klenk H.-P."/>
        </authorList>
    </citation>
    <scope>NUCLEOTIDE SEQUENCE [LARGE SCALE GENOMIC DNA]</scope>
    <source>
        <strain evidence="1 2">DSM 22083</strain>
    </source>
</reference>